<keyword evidence="2" id="KW-1185">Reference proteome</keyword>
<organism evidence="1 2">
    <name type="scientific">Flavihumibacter solisilvae</name>
    <dbReference type="NCBI Taxonomy" id="1349421"/>
    <lineage>
        <taxon>Bacteria</taxon>
        <taxon>Pseudomonadati</taxon>
        <taxon>Bacteroidota</taxon>
        <taxon>Chitinophagia</taxon>
        <taxon>Chitinophagales</taxon>
        <taxon>Chitinophagaceae</taxon>
        <taxon>Flavihumibacter</taxon>
    </lineage>
</organism>
<protein>
    <submittedName>
        <fullName evidence="1">Uncharacterized protein</fullName>
    </submittedName>
</protein>
<reference evidence="1 2" key="1">
    <citation type="submission" date="2014-11" db="EMBL/GenBank/DDBJ databases">
        <title>Genome sequence of Flavihumibacter solisilvae 3-3.</title>
        <authorList>
            <person name="Zhou G."/>
            <person name="Li M."/>
            <person name="Wang G."/>
        </authorList>
    </citation>
    <scope>NUCLEOTIDE SEQUENCE [LARGE SCALE GENOMIC DNA]</scope>
    <source>
        <strain evidence="1 2">3-3</strain>
    </source>
</reference>
<evidence type="ECO:0000313" key="1">
    <source>
        <dbReference type="EMBL" id="KIC93166.1"/>
    </source>
</evidence>
<sequence>MRILKSILSRNNGFYGYDQANDFQSTGNSNIHRISSILSQSESHRTSIPVSSTIRSHGIDFGSNPDVVRKKLGKPDAVLHHGTHNVLSSYLFITNFLNNEVKTYFHFFKKELFLVEHVFYVFNQQDNESLFSILNHRFDIRLHSTKTPQQLIDAHGNRLLIQQDVYINLYYISADNDAVKSYMFEHSADRIRELKRLEQISDWMEKI</sequence>
<dbReference type="Proteomes" id="UP000031408">
    <property type="component" value="Unassembled WGS sequence"/>
</dbReference>
<evidence type="ECO:0000313" key="2">
    <source>
        <dbReference type="Proteomes" id="UP000031408"/>
    </source>
</evidence>
<dbReference type="AlphaFoldDB" id="A0A0C1L0Q5"/>
<proteinExistence type="predicted"/>
<dbReference type="EMBL" id="JSVC01000021">
    <property type="protein sequence ID" value="KIC93166.1"/>
    <property type="molecule type" value="Genomic_DNA"/>
</dbReference>
<dbReference type="STRING" id="1349421.OI18_18040"/>
<dbReference type="RefSeq" id="WP_039142395.1">
    <property type="nucleotide sequence ID" value="NZ_JSVC01000021.1"/>
</dbReference>
<comment type="caution">
    <text evidence="1">The sequence shown here is derived from an EMBL/GenBank/DDBJ whole genome shotgun (WGS) entry which is preliminary data.</text>
</comment>
<name>A0A0C1L0Q5_9BACT</name>
<accession>A0A0C1L0Q5</accession>
<gene>
    <name evidence="1" type="ORF">OI18_18040</name>
</gene>